<name>A0A448XLU8_9PLAT</name>
<evidence type="ECO:0000313" key="3">
    <source>
        <dbReference type="Proteomes" id="UP000784294"/>
    </source>
</evidence>
<reference evidence="2" key="1">
    <citation type="submission" date="2018-11" db="EMBL/GenBank/DDBJ databases">
        <authorList>
            <consortium name="Pathogen Informatics"/>
        </authorList>
    </citation>
    <scope>NUCLEOTIDE SEQUENCE</scope>
</reference>
<gene>
    <name evidence="2" type="ORF">PXEA_LOCUS33205</name>
</gene>
<dbReference type="Proteomes" id="UP000784294">
    <property type="component" value="Unassembled WGS sequence"/>
</dbReference>
<accession>A0A448XLU8</accession>
<feature type="region of interest" description="Disordered" evidence="1">
    <location>
        <begin position="1"/>
        <end position="25"/>
    </location>
</feature>
<sequence length="92" mass="10151">MSPVPGDKRHSDQARGHLLSETPSPLRNVVSKKPAFVSTHKLARGDGLCGWQGNLKKSKHPRHNEILLLVCCAVTEVARAEKTHQNTTLNYS</sequence>
<organism evidence="2 3">
    <name type="scientific">Protopolystoma xenopodis</name>
    <dbReference type="NCBI Taxonomy" id="117903"/>
    <lineage>
        <taxon>Eukaryota</taxon>
        <taxon>Metazoa</taxon>
        <taxon>Spiralia</taxon>
        <taxon>Lophotrochozoa</taxon>
        <taxon>Platyhelminthes</taxon>
        <taxon>Monogenea</taxon>
        <taxon>Polyopisthocotylea</taxon>
        <taxon>Polystomatidea</taxon>
        <taxon>Polystomatidae</taxon>
        <taxon>Protopolystoma</taxon>
    </lineage>
</organism>
<evidence type="ECO:0000256" key="1">
    <source>
        <dbReference type="SAM" id="MobiDB-lite"/>
    </source>
</evidence>
<keyword evidence="3" id="KW-1185">Reference proteome</keyword>
<feature type="compositionally biased region" description="Basic and acidic residues" evidence="1">
    <location>
        <begin position="1"/>
        <end position="15"/>
    </location>
</feature>
<dbReference type="AlphaFoldDB" id="A0A448XLU8"/>
<dbReference type="EMBL" id="CAAALY010262490">
    <property type="protein sequence ID" value="VEL39765.1"/>
    <property type="molecule type" value="Genomic_DNA"/>
</dbReference>
<protein>
    <submittedName>
        <fullName evidence="2">Uncharacterized protein</fullName>
    </submittedName>
</protein>
<proteinExistence type="predicted"/>
<comment type="caution">
    <text evidence="2">The sequence shown here is derived from an EMBL/GenBank/DDBJ whole genome shotgun (WGS) entry which is preliminary data.</text>
</comment>
<evidence type="ECO:0000313" key="2">
    <source>
        <dbReference type="EMBL" id="VEL39765.1"/>
    </source>
</evidence>